<dbReference type="OrthoDB" id="1856718at2759"/>
<gene>
    <name evidence="2" type="ORF">SEPMUDRAFT_151373</name>
</gene>
<sequence length="284" mass="31810">MLSPAQAPNRLSVLHEQHHKSTAELARTHQMLSKLYKKLSKAERVLAERQERQLTRDQRKKWQYTRVLTKRTISEMELGQFYLHDDLQQLNELISYHSSSWTTPWTGLYAPPPSAYSSLTPLSPIFTPYAEYRPAPRNQIQYWDLSGLPERSSSAHGSPSADSGYHEPAAQGLGIITEGQSQDNNEQHTDDEMKTAFAFNFESQEATENNSRDPSSQEQDDVVPDLQELVSPIADTSSSRVHKRCVSANAAQLNLGSLAPSSPKRGASVGPALDRISVILERRA</sequence>
<dbReference type="OMA" id="KKWQYTR"/>
<evidence type="ECO:0000313" key="3">
    <source>
        <dbReference type="Proteomes" id="UP000016931"/>
    </source>
</evidence>
<feature type="region of interest" description="Disordered" evidence="1">
    <location>
        <begin position="148"/>
        <end position="168"/>
    </location>
</feature>
<dbReference type="RefSeq" id="XP_016757412.1">
    <property type="nucleotide sequence ID" value="XM_016906771.1"/>
</dbReference>
<dbReference type="EMBL" id="KB456269">
    <property type="protein sequence ID" value="EMF09291.1"/>
    <property type="molecule type" value="Genomic_DNA"/>
</dbReference>
<protein>
    <submittedName>
        <fullName evidence="2">Uncharacterized protein</fullName>
    </submittedName>
</protein>
<dbReference type="AlphaFoldDB" id="N1QDB1"/>
<dbReference type="GeneID" id="27903908"/>
<dbReference type="Proteomes" id="UP000016931">
    <property type="component" value="Unassembled WGS sequence"/>
</dbReference>
<dbReference type="HOGENOM" id="CLU_794829_0_0_1"/>
<feature type="compositionally biased region" description="Low complexity" evidence="1">
    <location>
        <begin position="152"/>
        <end position="163"/>
    </location>
</feature>
<accession>N1QDB1</accession>
<evidence type="ECO:0000256" key="1">
    <source>
        <dbReference type="SAM" id="MobiDB-lite"/>
    </source>
</evidence>
<organism evidence="2 3">
    <name type="scientific">Sphaerulina musiva (strain SO2202)</name>
    <name type="common">Poplar stem canker fungus</name>
    <name type="synonym">Septoria musiva</name>
    <dbReference type="NCBI Taxonomy" id="692275"/>
    <lineage>
        <taxon>Eukaryota</taxon>
        <taxon>Fungi</taxon>
        <taxon>Dikarya</taxon>
        <taxon>Ascomycota</taxon>
        <taxon>Pezizomycotina</taxon>
        <taxon>Dothideomycetes</taxon>
        <taxon>Dothideomycetidae</taxon>
        <taxon>Mycosphaerellales</taxon>
        <taxon>Mycosphaerellaceae</taxon>
        <taxon>Sphaerulina</taxon>
    </lineage>
</organism>
<evidence type="ECO:0000313" key="2">
    <source>
        <dbReference type="EMBL" id="EMF09291.1"/>
    </source>
</evidence>
<proteinExistence type="predicted"/>
<reference evidence="2 3" key="1">
    <citation type="journal article" date="2012" name="PLoS Pathog.">
        <title>Diverse lifestyles and strategies of plant pathogenesis encoded in the genomes of eighteen Dothideomycetes fungi.</title>
        <authorList>
            <person name="Ohm R.A."/>
            <person name="Feau N."/>
            <person name="Henrissat B."/>
            <person name="Schoch C.L."/>
            <person name="Horwitz B.A."/>
            <person name="Barry K.W."/>
            <person name="Condon B.J."/>
            <person name="Copeland A.C."/>
            <person name="Dhillon B."/>
            <person name="Glaser F."/>
            <person name="Hesse C.N."/>
            <person name="Kosti I."/>
            <person name="LaButti K."/>
            <person name="Lindquist E.A."/>
            <person name="Lucas S."/>
            <person name="Salamov A.A."/>
            <person name="Bradshaw R.E."/>
            <person name="Ciuffetti L."/>
            <person name="Hamelin R.C."/>
            <person name="Kema G.H.J."/>
            <person name="Lawrence C."/>
            <person name="Scott J.A."/>
            <person name="Spatafora J.W."/>
            <person name="Turgeon B.G."/>
            <person name="de Wit P.J.G.M."/>
            <person name="Zhong S."/>
            <person name="Goodwin S.B."/>
            <person name="Grigoriev I.V."/>
        </authorList>
    </citation>
    <scope>NUCLEOTIDE SEQUENCE [LARGE SCALE GENOMIC DNA]</scope>
    <source>
        <strain evidence="2 3">SO2202</strain>
    </source>
</reference>
<name>N1QDB1_SPHMS</name>
<dbReference type="eggNOG" id="ENOG502RKT9">
    <property type="taxonomic scope" value="Eukaryota"/>
</dbReference>
<keyword evidence="3" id="KW-1185">Reference proteome</keyword>